<evidence type="ECO:0000313" key="5">
    <source>
        <dbReference type="Proteomes" id="UP000475666"/>
    </source>
</evidence>
<feature type="transmembrane region" description="Helical" evidence="2">
    <location>
        <begin position="409"/>
        <end position="432"/>
    </location>
</feature>
<feature type="region of interest" description="Disordered" evidence="1">
    <location>
        <begin position="178"/>
        <end position="235"/>
    </location>
</feature>
<accession>A0A6G3T912</accession>
<dbReference type="Proteomes" id="UP000475666">
    <property type="component" value="Unassembled WGS sequence"/>
</dbReference>
<reference evidence="4 5" key="1">
    <citation type="submission" date="2020-01" db="EMBL/GenBank/DDBJ databases">
        <title>Insect and environment-associated Actinomycetes.</title>
        <authorList>
            <person name="Currrie C."/>
            <person name="Chevrette M."/>
            <person name="Carlson C."/>
            <person name="Stubbendieck R."/>
            <person name="Wendt-Pienkowski E."/>
        </authorList>
    </citation>
    <scope>NUCLEOTIDE SEQUENCE [LARGE SCALE GENOMIC DNA]</scope>
    <source>
        <strain evidence="4 5">SID7739</strain>
    </source>
</reference>
<evidence type="ECO:0000313" key="4">
    <source>
        <dbReference type="EMBL" id="NEC32808.1"/>
    </source>
</evidence>
<proteinExistence type="predicted"/>
<feature type="chain" id="PRO_5038535496" description="Peptidase" evidence="3">
    <location>
        <begin position="25"/>
        <end position="442"/>
    </location>
</feature>
<dbReference type="EMBL" id="JAAGMQ010000181">
    <property type="protein sequence ID" value="NEC32808.1"/>
    <property type="molecule type" value="Genomic_DNA"/>
</dbReference>
<feature type="signal peptide" evidence="3">
    <location>
        <begin position="1"/>
        <end position="24"/>
    </location>
</feature>
<organism evidence="4 5">
    <name type="scientific">Streptomyces rubrogriseus</name>
    <dbReference type="NCBI Taxonomy" id="194673"/>
    <lineage>
        <taxon>Bacteria</taxon>
        <taxon>Bacillati</taxon>
        <taxon>Actinomycetota</taxon>
        <taxon>Actinomycetes</taxon>
        <taxon>Kitasatosporales</taxon>
        <taxon>Streptomycetaceae</taxon>
        <taxon>Streptomyces</taxon>
        <taxon>Streptomyces violaceoruber group</taxon>
    </lineage>
</organism>
<keyword evidence="2" id="KW-0472">Membrane</keyword>
<evidence type="ECO:0000256" key="2">
    <source>
        <dbReference type="SAM" id="Phobius"/>
    </source>
</evidence>
<gene>
    <name evidence="4" type="ORF">G3I66_06395</name>
</gene>
<comment type="caution">
    <text evidence="4">The sequence shown here is derived from an EMBL/GenBank/DDBJ whole genome shotgun (WGS) entry which is preliminary data.</text>
</comment>
<keyword evidence="3" id="KW-0732">Signal</keyword>
<name>A0A6G3T912_9ACTN</name>
<evidence type="ECO:0008006" key="6">
    <source>
        <dbReference type="Google" id="ProtNLM"/>
    </source>
</evidence>
<keyword evidence="2" id="KW-0812">Transmembrane</keyword>
<dbReference type="AlphaFoldDB" id="A0A6G3T912"/>
<keyword evidence="2" id="KW-1133">Transmembrane helix</keyword>
<sequence length="442" mass="45153">MGRWCTARRSGAAGRVAVTAVVLAAVLATTAALPGATSVAAGLASGSSGSAAGYGFADDAVRIAGASGTAGAEPLAAGATYRSSLPRNGTLYYRLELDAASDAYVSVTAVPGADGEVTAVDGIRVSVQDAEGGSCSVQSATFGAARSPRPVTARGMREIDPAAHRCQDAGTYYVGVERTRPQDSPPDDWDLELTVATEPRPRESGATKAPEAWDSASPEPLAGEPERRPGGHGFAHATLVGQGVWRDDIRPGETLYYKVPVDWGRQVYATAELAGSADASGYATGALRLALHNPVRGEVDDAAKGYTGRNTTVGLAPLPPVAYSNRYATAGQVGALRFAGDYYVVVHLAAQVADDFGQGPFALTLRLRLGGSAGTGPGYAGESRPKGLFEVSAQDRVAVPADGGADDDLAMKAVAVGGIGSGSLLLLGLAVWTATARRRPRP</sequence>
<evidence type="ECO:0000256" key="1">
    <source>
        <dbReference type="SAM" id="MobiDB-lite"/>
    </source>
</evidence>
<evidence type="ECO:0000256" key="3">
    <source>
        <dbReference type="SAM" id="SignalP"/>
    </source>
</evidence>
<protein>
    <recommendedName>
        <fullName evidence="6">Peptidase</fullName>
    </recommendedName>
</protein>
<dbReference type="RefSeq" id="WP_164271723.1">
    <property type="nucleotide sequence ID" value="NZ_JAAGMQ010000181.1"/>
</dbReference>